<dbReference type="EMBL" id="CM000842">
    <property type="protein sequence ID" value="KRH37839.1"/>
    <property type="molecule type" value="Genomic_DNA"/>
</dbReference>
<organism evidence="1">
    <name type="scientific">Glycine max</name>
    <name type="common">Soybean</name>
    <name type="synonym">Glycine hispida</name>
    <dbReference type="NCBI Taxonomy" id="3847"/>
    <lineage>
        <taxon>Eukaryota</taxon>
        <taxon>Viridiplantae</taxon>
        <taxon>Streptophyta</taxon>
        <taxon>Embryophyta</taxon>
        <taxon>Tracheophyta</taxon>
        <taxon>Spermatophyta</taxon>
        <taxon>Magnoliopsida</taxon>
        <taxon>eudicotyledons</taxon>
        <taxon>Gunneridae</taxon>
        <taxon>Pentapetalae</taxon>
        <taxon>rosids</taxon>
        <taxon>fabids</taxon>
        <taxon>Fabales</taxon>
        <taxon>Fabaceae</taxon>
        <taxon>Papilionoideae</taxon>
        <taxon>50 kb inversion clade</taxon>
        <taxon>NPAAA clade</taxon>
        <taxon>indigoferoid/millettioid clade</taxon>
        <taxon>Phaseoleae</taxon>
        <taxon>Glycine</taxon>
        <taxon>Glycine subgen. Soja</taxon>
    </lineage>
</organism>
<gene>
    <name evidence="1" type="ORF">GLYMA_09G093100</name>
</gene>
<name>A0A0R0IFT0_SOYBN</name>
<sequence length="126" mass="14947">MDDPMIPSSDVELLKWASPWLNTLVVNILRRRLNFRMIESKVQRDWACKDMIQTIDLHDGPWIVANHYLLVQCWRHFFLINAEKSKNVARIFSNLGKFLKVDKLMLIHLRGKFARICVELDLEKNL</sequence>
<evidence type="ECO:0000313" key="1">
    <source>
        <dbReference type="EMBL" id="KRH37839.1"/>
    </source>
</evidence>
<protein>
    <recommendedName>
        <fullName evidence="4">DUF4283 domain-containing protein</fullName>
    </recommendedName>
</protein>
<proteinExistence type="predicted"/>
<evidence type="ECO:0008006" key="4">
    <source>
        <dbReference type="Google" id="ProtNLM"/>
    </source>
</evidence>
<keyword evidence="3" id="KW-1185">Reference proteome</keyword>
<reference evidence="1" key="3">
    <citation type="submission" date="2018-07" db="EMBL/GenBank/DDBJ databases">
        <title>WGS assembly of Glycine max.</title>
        <authorList>
            <person name="Schmutz J."/>
            <person name="Cannon S."/>
            <person name="Schlueter J."/>
            <person name="Ma J."/>
            <person name="Mitros T."/>
            <person name="Nelson W."/>
            <person name="Hyten D."/>
            <person name="Song Q."/>
            <person name="Thelen J."/>
            <person name="Cheng J."/>
            <person name="Xu D."/>
            <person name="Hellsten U."/>
            <person name="May G."/>
            <person name="Yu Y."/>
            <person name="Sakurai T."/>
            <person name="Umezawa T."/>
            <person name="Bhattacharyya M."/>
            <person name="Sandhu D."/>
            <person name="Valliyodan B."/>
            <person name="Lindquist E."/>
            <person name="Peto M."/>
            <person name="Grant D."/>
            <person name="Shu S."/>
            <person name="Goodstein D."/>
            <person name="Barry K."/>
            <person name="Futrell-Griggs M."/>
            <person name="Abernathy B."/>
            <person name="Du J."/>
            <person name="Tian Z."/>
            <person name="Zhu L."/>
            <person name="Gill N."/>
            <person name="Joshi T."/>
            <person name="Libault M."/>
            <person name="Sethuraman A."/>
            <person name="Zhang X."/>
            <person name="Shinozaki K."/>
            <person name="Nguyen H."/>
            <person name="Wing R."/>
            <person name="Cregan P."/>
            <person name="Specht J."/>
            <person name="Grimwood J."/>
            <person name="Rokhsar D."/>
            <person name="Stacey G."/>
            <person name="Shoemaker R."/>
            <person name="Jackson S."/>
        </authorList>
    </citation>
    <scope>NUCLEOTIDE SEQUENCE</scope>
    <source>
        <tissue evidence="1">Callus</tissue>
    </source>
</reference>
<dbReference type="EnsemblPlants" id="KRH37839">
    <property type="protein sequence ID" value="KRH37839"/>
    <property type="gene ID" value="GLYMA_09G093100"/>
</dbReference>
<dbReference type="AlphaFoldDB" id="A0A0R0IFT0"/>
<evidence type="ECO:0000313" key="2">
    <source>
        <dbReference type="EnsemblPlants" id="KRH37839"/>
    </source>
</evidence>
<dbReference type="PANTHER" id="PTHR31286">
    <property type="entry name" value="GLYCINE-RICH CELL WALL STRUCTURAL PROTEIN 1.8-LIKE"/>
    <property type="match status" value="1"/>
</dbReference>
<dbReference type="InParanoid" id="A0A0R0IFT0"/>
<accession>A0A0R0IFT0</accession>
<evidence type="ECO:0000313" key="3">
    <source>
        <dbReference type="Proteomes" id="UP000008827"/>
    </source>
</evidence>
<dbReference type="PANTHER" id="PTHR31286:SF99">
    <property type="entry name" value="DUF4283 DOMAIN-CONTAINING PROTEIN"/>
    <property type="match status" value="1"/>
</dbReference>
<reference evidence="2" key="2">
    <citation type="submission" date="2018-02" db="UniProtKB">
        <authorList>
            <consortium name="EnsemblPlants"/>
        </authorList>
    </citation>
    <scope>IDENTIFICATION</scope>
    <source>
        <strain evidence="2">Williams 82</strain>
    </source>
</reference>
<dbReference type="Gramene" id="KRH37839">
    <property type="protein sequence ID" value="KRH37839"/>
    <property type="gene ID" value="GLYMA_09G093100"/>
</dbReference>
<dbReference type="InterPro" id="IPR040256">
    <property type="entry name" value="At4g02000-like"/>
</dbReference>
<dbReference type="Proteomes" id="UP000008827">
    <property type="component" value="Chromosome 9"/>
</dbReference>
<reference evidence="1 2" key="1">
    <citation type="journal article" date="2010" name="Nature">
        <title>Genome sequence of the palaeopolyploid soybean.</title>
        <authorList>
            <person name="Schmutz J."/>
            <person name="Cannon S.B."/>
            <person name="Schlueter J."/>
            <person name="Ma J."/>
            <person name="Mitros T."/>
            <person name="Nelson W."/>
            <person name="Hyten D.L."/>
            <person name="Song Q."/>
            <person name="Thelen J.J."/>
            <person name="Cheng J."/>
            <person name="Xu D."/>
            <person name="Hellsten U."/>
            <person name="May G.D."/>
            <person name="Yu Y."/>
            <person name="Sakurai T."/>
            <person name="Umezawa T."/>
            <person name="Bhattacharyya M.K."/>
            <person name="Sandhu D."/>
            <person name="Valliyodan B."/>
            <person name="Lindquist E."/>
            <person name="Peto M."/>
            <person name="Grant D."/>
            <person name="Shu S."/>
            <person name="Goodstein D."/>
            <person name="Barry K."/>
            <person name="Futrell-Griggs M."/>
            <person name="Abernathy B."/>
            <person name="Du J."/>
            <person name="Tian Z."/>
            <person name="Zhu L."/>
            <person name="Gill N."/>
            <person name="Joshi T."/>
            <person name="Libault M."/>
            <person name="Sethuraman A."/>
            <person name="Zhang X.-C."/>
            <person name="Shinozaki K."/>
            <person name="Nguyen H.T."/>
            <person name="Wing R.A."/>
            <person name="Cregan P."/>
            <person name="Specht J."/>
            <person name="Grimwood J."/>
            <person name="Rokhsar D."/>
            <person name="Stacey G."/>
            <person name="Shoemaker R.C."/>
            <person name="Jackson S.A."/>
        </authorList>
    </citation>
    <scope>NUCLEOTIDE SEQUENCE</scope>
    <source>
        <strain evidence="2">cv. Williams 82</strain>
        <tissue evidence="1">Callus</tissue>
    </source>
</reference>